<dbReference type="Pfam" id="PF09866">
    <property type="entry name" value="DUF2093"/>
    <property type="match status" value="1"/>
</dbReference>
<sequence length="73" mass="7951">MNPFDSFGPDDEAVLDYDDAEFHVVKPGAYVVCAVTGARISLKALRYWNVDKQEPYADAAAAMKGFGLKGHAE</sequence>
<evidence type="ECO:0000313" key="1">
    <source>
        <dbReference type="EMBL" id="PQA87081.1"/>
    </source>
</evidence>
<dbReference type="Proteomes" id="UP000239504">
    <property type="component" value="Unassembled WGS sequence"/>
</dbReference>
<keyword evidence="2" id="KW-1185">Reference proteome</keyword>
<proteinExistence type="predicted"/>
<evidence type="ECO:0000313" key="2">
    <source>
        <dbReference type="Proteomes" id="UP000239504"/>
    </source>
</evidence>
<dbReference type="OrthoDB" id="9801906at2"/>
<dbReference type="InterPro" id="IPR018661">
    <property type="entry name" value="DUF2093"/>
</dbReference>
<name>A0A2S7K3M0_9PROT</name>
<reference evidence="1 2" key="1">
    <citation type="submission" date="2017-12" db="EMBL/GenBank/DDBJ databases">
        <authorList>
            <person name="Hurst M.R.H."/>
        </authorList>
    </citation>
    <scope>NUCLEOTIDE SEQUENCE [LARGE SCALE GENOMIC DNA]</scope>
    <source>
        <strain evidence="1 2">SY-3-19</strain>
    </source>
</reference>
<comment type="caution">
    <text evidence="1">The sequence shown here is derived from an EMBL/GenBank/DDBJ whole genome shotgun (WGS) entry which is preliminary data.</text>
</comment>
<protein>
    <submittedName>
        <fullName evidence="1">DUF2093 domain-containing protein</fullName>
    </submittedName>
</protein>
<gene>
    <name evidence="1" type="ORF">CW354_13615</name>
</gene>
<accession>A0A2S7K3M0</accession>
<dbReference type="EMBL" id="PJCH01000010">
    <property type="protein sequence ID" value="PQA87081.1"/>
    <property type="molecule type" value="Genomic_DNA"/>
</dbReference>
<dbReference type="AlphaFoldDB" id="A0A2S7K3M0"/>
<organism evidence="1 2">
    <name type="scientific">Hyphococcus luteus</name>
    <dbReference type="NCBI Taxonomy" id="2058213"/>
    <lineage>
        <taxon>Bacteria</taxon>
        <taxon>Pseudomonadati</taxon>
        <taxon>Pseudomonadota</taxon>
        <taxon>Alphaproteobacteria</taxon>
        <taxon>Parvularculales</taxon>
        <taxon>Parvularculaceae</taxon>
        <taxon>Hyphococcus</taxon>
    </lineage>
</organism>